<name>A0A1H4R4R4_9BRAD</name>
<evidence type="ECO:0000256" key="1">
    <source>
        <dbReference type="SAM" id="MobiDB-lite"/>
    </source>
</evidence>
<evidence type="ECO:0000313" key="4">
    <source>
        <dbReference type="EMBL" id="SEC26873.1"/>
    </source>
</evidence>
<proteinExistence type="predicted"/>
<protein>
    <submittedName>
        <fullName evidence="4">Transposase</fullName>
    </submittedName>
</protein>
<dbReference type="PANTHER" id="PTHR33055">
    <property type="entry name" value="TRANSPOSASE FOR INSERTION SEQUENCE ELEMENT IS1111A"/>
    <property type="match status" value="1"/>
</dbReference>
<dbReference type="GO" id="GO:0006313">
    <property type="term" value="P:DNA transposition"/>
    <property type="evidence" value="ECO:0007669"/>
    <property type="project" value="InterPro"/>
</dbReference>
<feature type="region of interest" description="Disordered" evidence="1">
    <location>
        <begin position="368"/>
        <end position="387"/>
    </location>
</feature>
<dbReference type="GO" id="GO:0004803">
    <property type="term" value="F:transposase activity"/>
    <property type="evidence" value="ECO:0007669"/>
    <property type="project" value="InterPro"/>
</dbReference>
<dbReference type="Pfam" id="PF01548">
    <property type="entry name" value="DEDD_Tnp_IS110"/>
    <property type="match status" value="1"/>
</dbReference>
<organism evidence="4 5">
    <name type="scientific">Bradyrhizobium lablabi</name>
    <dbReference type="NCBI Taxonomy" id="722472"/>
    <lineage>
        <taxon>Bacteria</taxon>
        <taxon>Pseudomonadati</taxon>
        <taxon>Pseudomonadota</taxon>
        <taxon>Alphaproteobacteria</taxon>
        <taxon>Hyphomicrobiales</taxon>
        <taxon>Nitrobacteraceae</taxon>
        <taxon>Bradyrhizobium</taxon>
    </lineage>
</organism>
<evidence type="ECO:0000259" key="2">
    <source>
        <dbReference type="Pfam" id="PF01548"/>
    </source>
</evidence>
<dbReference type="AlphaFoldDB" id="A0A1H4R4R4"/>
<reference evidence="4 5" key="1">
    <citation type="submission" date="2016-10" db="EMBL/GenBank/DDBJ databases">
        <authorList>
            <person name="de Groot N.N."/>
        </authorList>
    </citation>
    <scope>NUCLEOTIDE SEQUENCE [LARGE SCALE GENOMIC DNA]</scope>
    <source>
        <strain evidence="4 5">GAS522</strain>
    </source>
</reference>
<accession>A0A1H4R4R4</accession>
<dbReference type="EMBL" id="FNTI01000001">
    <property type="protein sequence ID" value="SEC26873.1"/>
    <property type="molecule type" value="Genomic_DNA"/>
</dbReference>
<evidence type="ECO:0000259" key="3">
    <source>
        <dbReference type="Pfam" id="PF02371"/>
    </source>
</evidence>
<dbReference type="InterPro" id="IPR047650">
    <property type="entry name" value="Transpos_IS110"/>
</dbReference>
<dbReference type="InterPro" id="IPR003346">
    <property type="entry name" value="Transposase_20"/>
</dbReference>
<dbReference type="GO" id="GO:0003677">
    <property type="term" value="F:DNA binding"/>
    <property type="evidence" value="ECO:0007669"/>
    <property type="project" value="InterPro"/>
</dbReference>
<evidence type="ECO:0000313" key="5">
    <source>
        <dbReference type="Proteomes" id="UP000183208"/>
    </source>
</evidence>
<gene>
    <name evidence="4" type="ORF">SAMN05444171_1026</name>
</gene>
<dbReference type="Pfam" id="PF02371">
    <property type="entry name" value="Transposase_20"/>
    <property type="match status" value="1"/>
</dbReference>
<dbReference type="PANTHER" id="PTHR33055:SF3">
    <property type="entry name" value="PUTATIVE TRANSPOSASE FOR IS117-RELATED"/>
    <property type="match status" value="1"/>
</dbReference>
<dbReference type="NCBIfam" id="NF033542">
    <property type="entry name" value="transpos_IS110"/>
    <property type="match status" value="1"/>
</dbReference>
<feature type="domain" description="Transposase IS116/IS110/IS902 C-terminal" evidence="3">
    <location>
        <begin position="217"/>
        <end position="298"/>
    </location>
</feature>
<sequence length="416" mass="46091">MSQIPNTAIAVIGIDIGKNSFHVVGHDARGAIALRQKWSRGQVEARLANMPPCLVGMEACVGAHHLSRKLASLGHDARLMPAKYVRPYSKGQKNDYNDAEAIAEAVQRPTMKFVATKTAEQLDLQALHRVRERLVSQRTGIINQIRAFMLERGIAVRQGIGFLRTELPTILATRTDALSPRMLRVIEELAGDWRRLDQRIDGLSGEIEALARQDPACSRLMTVPGIGPIISSAMVAAIGTGDVFSKGRDFGAWLGLVPKQISTGDRTILGKISRRGNRYLRVLFVQAAWVVLVRIKDWERYGLNSWIEAAKRRLHHNVLAIALANKLARIAWAVLAKGRAFELTRTDDASVRPAWVLAPCSARSRRSLATPARAASQARRPALTTPARDAIDVLRAGTKERRLARTKELRDMRSKR</sequence>
<dbReference type="Proteomes" id="UP000183208">
    <property type="component" value="Unassembled WGS sequence"/>
</dbReference>
<dbReference type="InterPro" id="IPR002525">
    <property type="entry name" value="Transp_IS110-like_N"/>
</dbReference>
<feature type="compositionally biased region" description="Low complexity" evidence="1">
    <location>
        <begin position="368"/>
        <end position="383"/>
    </location>
</feature>
<feature type="domain" description="Transposase IS110-like N-terminal" evidence="2">
    <location>
        <begin position="12"/>
        <end position="149"/>
    </location>
</feature>